<proteinExistence type="evidence at transcript level"/>
<sequence length="46" mass="4978">MCLFVTASTFTGAALVAISQREEAVSSWTEADEVGRGGSERRIKRC</sequence>
<dbReference type="EMBL" id="KT246760">
    <property type="protein sequence ID" value="ALL40851.1"/>
    <property type="molecule type" value="mRNA"/>
</dbReference>
<accession>A0A0S1MIY6</accession>
<protein>
    <submittedName>
        <fullName evidence="1">Uncharacterized protein</fullName>
    </submittedName>
</protein>
<reference evidence="1" key="1">
    <citation type="submission" date="2015-07" db="EMBL/GenBank/DDBJ databases">
        <title>Elucidating the P. pachyrhizi secretome and potential effectors.</title>
        <authorList>
            <person name="de Carvalho M.C.C.G."/>
            <person name="Nascimento L.C."/>
            <person name="Darben L.M."/>
            <person name="Polizel-Podanosqui A.M."/>
            <person name="Lopes-Caitar V.S."/>
            <person name="Rocha C.S."/>
            <person name="Qi M."/>
            <person name="Carazolle M."/>
            <person name="Kuwahara M.K."/>
            <person name="Pereira G.A.G."/>
            <person name="Abdelnoor R.V."/>
            <person name="Whitham S.A."/>
            <person name="Marcelino-Guimaraes F.C."/>
        </authorList>
    </citation>
    <scope>NUCLEOTIDE SEQUENCE</scope>
</reference>
<evidence type="ECO:0000313" key="1">
    <source>
        <dbReference type="EMBL" id="ALL40851.1"/>
    </source>
</evidence>
<organism evidence="1">
    <name type="scientific">Phakopsora pachyrhizi</name>
    <name type="common">Asian soybean rust disease fungus</name>
    <dbReference type="NCBI Taxonomy" id="170000"/>
    <lineage>
        <taxon>Eukaryota</taxon>
        <taxon>Fungi</taxon>
        <taxon>Dikarya</taxon>
        <taxon>Basidiomycota</taxon>
        <taxon>Pucciniomycotina</taxon>
        <taxon>Pucciniomycetes</taxon>
        <taxon>Pucciniales</taxon>
        <taxon>Phakopsoraceae</taxon>
        <taxon>Phakopsora</taxon>
    </lineage>
</organism>
<name>A0A0S1MIY6_PHAPC</name>
<dbReference type="AlphaFoldDB" id="A0A0S1MIY6"/>